<accession>A0A6M3M0H4</accession>
<dbReference type="EMBL" id="MT143705">
    <property type="protein sequence ID" value="QJB01107.1"/>
    <property type="molecule type" value="Genomic_DNA"/>
</dbReference>
<dbReference type="AlphaFoldDB" id="A0A6M3M0H4"/>
<proteinExistence type="predicted"/>
<reference evidence="1" key="1">
    <citation type="submission" date="2020-03" db="EMBL/GenBank/DDBJ databases">
        <title>The deep terrestrial virosphere.</title>
        <authorList>
            <person name="Holmfeldt K."/>
            <person name="Nilsson E."/>
            <person name="Simone D."/>
            <person name="Lopez-Fernandez M."/>
            <person name="Wu X."/>
            <person name="de Brujin I."/>
            <person name="Lundin D."/>
            <person name="Andersson A."/>
            <person name="Bertilsson S."/>
            <person name="Dopson M."/>
        </authorList>
    </citation>
    <scope>NUCLEOTIDE SEQUENCE</scope>
    <source>
        <strain evidence="1">MM171A00145</strain>
    </source>
</reference>
<protein>
    <submittedName>
        <fullName evidence="1">Uncharacterized protein</fullName>
    </submittedName>
</protein>
<evidence type="ECO:0000313" key="1">
    <source>
        <dbReference type="EMBL" id="QJB01107.1"/>
    </source>
</evidence>
<name>A0A6M3M0H4_9ZZZZ</name>
<gene>
    <name evidence="1" type="ORF">MM171A00145_0044</name>
</gene>
<sequence>MADVIKDTVDTKQLTSLSSTAAKVSTTRPSVTKTKVGKAITLLRDVEGNGGYLGIAQEVGLTKLDVKLIHRDMQRRISELTPSEVVETK</sequence>
<organism evidence="1">
    <name type="scientific">viral metagenome</name>
    <dbReference type="NCBI Taxonomy" id="1070528"/>
    <lineage>
        <taxon>unclassified sequences</taxon>
        <taxon>metagenomes</taxon>
        <taxon>organismal metagenomes</taxon>
    </lineage>
</organism>